<dbReference type="EMBL" id="WIWJ01000019">
    <property type="protein sequence ID" value="MQT47534.1"/>
    <property type="molecule type" value="Genomic_DNA"/>
</dbReference>
<dbReference type="CDD" id="cd00754">
    <property type="entry name" value="Ubl_MoaD"/>
    <property type="match status" value="1"/>
</dbReference>
<dbReference type="RefSeq" id="WP_153328784.1">
    <property type="nucleotide sequence ID" value="NZ_WIWI01000032.1"/>
</dbReference>
<evidence type="ECO:0000313" key="6">
    <source>
        <dbReference type="Proteomes" id="UP000441404"/>
    </source>
</evidence>
<evidence type="ECO:0000313" key="5">
    <source>
        <dbReference type="EMBL" id="MQT90114.1"/>
    </source>
</evidence>
<dbReference type="EMBL" id="WIWI01000032">
    <property type="protein sequence ID" value="MQT90114.1"/>
    <property type="molecule type" value="Genomic_DNA"/>
</dbReference>
<dbReference type="UniPathway" id="UPA00344"/>
<evidence type="ECO:0000313" key="7">
    <source>
        <dbReference type="Proteomes" id="UP000489190"/>
    </source>
</evidence>
<dbReference type="PANTHER" id="PTHR33359:SF1">
    <property type="entry name" value="MOLYBDOPTERIN SYNTHASE SULFUR CARRIER SUBUNIT"/>
    <property type="match status" value="1"/>
</dbReference>
<dbReference type="Gene3D" id="3.10.20.30">
    <property type="match status" value="1"/>
</dbReference>
<evidence type="ECO:0000256" key="1">
    <source>
        <dbReference type="ARBA" id="ARBA00022741"/>
    </source>
</evidence>
<dbReference type="NCBIfam" id="TIGR01682">
    <property type="entry name" value="moaD"/>
    <property type="match status" value="1"/>
</dbReference>
<dbReference type="Pfam" id="PF02597">
    <property type="entry name" value="ThiS"/>
    <property type="match status" value="1"/>
</dbReference>
<dbReference type="GO" id="GO:0006777">
    <property type="term" value="P:Mo-molybdopterin cofactor biosynthetic process"/>
    <property type="evidence" value="ECO:0007669"/>
    <property type="project" value="InterPro"/>
</dbReference>
<dbReference type="GO" id="GO:0000166">
    <property type="term" value="F:nucleotide binding"/>
    <property type="evidence" value="ECO:0007669"/>
    <property type="project" value="UniProtKB-KW"/>
</dbReference>
<comment type="similarity">
    <text evidence="2">Belongs to the MoaD family.</text>
</comment>
<organism evidence="5 7">
    <name type="scientific">Pseudomonas helleri</name>
    <dbReference type="NCBI Taxonomy" id="1608996"/>
    <lineage>
        <taxon>Bacteria</taxon>
        <taxon>Pseudomonadati</taxon>
        <taxon>Pseudomonadota</taxon>
        <taxon>Gammaproteobacteria</taxon>
        <taxon>Pseudomonadales</taxon>
        <taxon>Pseudomonadaceae</taxon>
        <taxon>Pseudomonas</taxon>
    </lineage>
</organism>
<keyword evidence="1" id="KW-0547">Nucleotide-binding</keyword>
<accession>A0A6A7YIX0</accession>
<dbReference type="InterPro" id="IPR016155">
    <property type="entry name" value="Mopterin_synth/thiamin_S_b"/>
</dbReference>
<reference evidence="6 7" key="1">
    <citation type="submission" date="2019-10" db="EMBL/GenBank/DDBJ databases">
        <title>Evaluation of single-gene subtyping targets for Pseudomonas.</title>
        <authorList>
            <person name="Reichler S.J."/>
            <person name="Orsi R.H."/>
            <person name="Wiedmann M."/>
            <person name="Martin N.H."/>
            <person name="Murphy S.I."/>
        </authorList>
    </citation>
    <scope>NUCLEOTIDE SEQUENCE [LARGE SCALE GENOMIC DNA]</scope>
    <source>
        <strain evidence="5 7">FSL R10-3254</strain>
        <strain evidence="4 6">FSL R10-3257</strain>
    </source>
</reference>
<dbReference type="PANTHER" id="PTHR33359">
    <property type="entry name" value="MOLYBDOPTERIN SYNTHASE SULFUR CARRIER SUBUNIT"/>
    <property type="match status" value="1"/>
</dbReference>
<evidence type="ECO:0000313" key="4">
    <source>
        <dbReference type="EMBL" id="MQT47534.1"/>
    </source>
</evidence>
<dbReference type="GO" id="GO:1990133">
    <property type="term" value="C:molybdopterin adenylyltransferase complex"/>
    <property type="evidence" value="ECO:0007669"/>
    <property type="project" value="TreeGrafter"/>
</dbReference>
<sequence length="81" mass="9093">MTFHVHFFARYREALGLDSVSVEGQFTSVDHLRQHLLEQGDAWQILAEANLMCARNEELCKLDEPLTDGDTVAFFPPVTGG</sequence>
<dbReference type="InterPro" id="IPR044672">
    <property type="entry name" value="MOCS2A"/>
</dbReference>
<dbReference type="SUPFAM" id="SSF54285">
    <property type="entry name" value="MoaD/ThiS"/>
    <property type="match status" value="1"/>
</dbReference>
<dbReference type="InterPro" id="IPR003749">
    <property type="entry name" value="ThiS/MoaD-like"/>
</dbReference>
<proteinExistence type="inferred from homology"/>
<dbReference type="AlphaFoldDB" id="A0A6A7YIX0"/>
<protein>
    <recommendedName>
        <fullName evidence="3">Molybdopterin synthase sulfur carrier subunit</fullName>
    </recommendedName>
</protein>
<name>A0A6A7YIX0_9PSED</name>
<gene>
    <name evidence="5" type="primary">moaD</name>
    <name evidence="5" type="ORF">GHO39_13380</name>
    <name evidence="4" type="ORF">GHO40_12435</name>
</gene>
<dbReference type="Proteomes" id="UP000489190">
    <property type="component" value="Unassembled WGS sequence"/>
</dbReference>
<evidence type="ECO:0000256" key="2">
    <source>
        <dbReference type="ARBA" id="ARBA00024200"/>
    </source>
</evidence>
<evidence type="ECO:0000256" key="3">
    <source>
        <dbReference type="ARBA" id="ARBA00024247"/>
    </source>
</evidence>
<dbReference type="InterPro" id="IPR012675">
    <property type="entry name" value="Beta-grasp_dom_sf"/>
</dbReference>
<dbReference type="Proteomes" id="UP000441404">
    <property type="component" value="Unassembled WGS sequence"/>
</dbReference>
<comment type="caution">
    <text evidence="5">The sequence shown here is derived from an EMBL/GenBank/DDBJ whole genome shotgun (WGS) entry which is preliminary data.</text>
</comment>